<dbReference type="GO" id="GO:0022857">
    <property type="term" value="F:transmembrane transporter activity"/>
    <property type="evidence" value="ECO:0007669"/>
    <property type="project" value="InterPro"/>
</dbReference>
<keyword evidence="8" id="KW-1185">Reference proteome</keyword>
<dbReference type="AlphaFoldDB" id="A0A9X2H027"/>
<sequence length="395" mass="40483">MTRELRSARYGAVLTFVLAGLMVGTMTVRIPALTDKLGLSEAMVGTILLVWGLGALVTMQSMRRVMARVGSRTLLRAGGPLTALGLLGVALAPDLPLLMVAVALFGMAFGTVDVAMNAQGSAVEQAYGRPLMNGMHAGWCVGAISAGGLGSLAIAAGLPFTVNVALIALVSLPVMVLLGRTYLPEPPVAENARQGRRRMPPIVYLLGTIMFFAFMVEGTVADWNGLYMRDELGAPEAVAALGYPVFEAGMLIARLTGDRLRVRFGVRGMMTVSGVATAGFFAVVLLAPAALVAVSAMFFVGLGVATISPLTLSLAGTATDAPGPAIAQAGAMGYAGLLLGPVVIGFLSDATSLRTALGIGVVLGVLIAVAGRLLPRQEPAEPGALPARETVEAAA</sequence>
<feature type="transmembrane region" description="Helical" evidence="5">
    <location>
        <begin position="74"/>
        <end position="91"/>
    </location>
</feature>
<dbReference type="InterPro" id="IPR036259">
    <property type="entry name" value="MFS_trans_sf"/>
</dbReference>
<dbReference type="PANTHER" id="PTHR23514">
    <property type="entry name" value="BYPASS OF STOP CODON PROTEIN 6"/>
    <property type="match status" value="1"/>
</dbReference>
<keyword evidence="2 5" id="KW-0812">Transmembrane</keyword>
<name>A0A9X2H027_9ACTN</name>
<feature type="transmembrane region" description="Helical" evidence="5">
    <location>
        <begin position="164"/>
        <end position="183"/>
    </location>
</feature>
<evidence type="ECO:0000256" key="1">
    <source>
        <dbReference type="ARBA" id="ARBA00004651"/>
    </source>
</evidence>
<dbReference type="Pfam" id="PF07690">
    <property type="entry name" value="MFS_1"/>
    <property type="match status" value="1"/>
</dbReference>
<organism evidence="7 8">
    <name type="scientific">Nonomuraea thailandensis</name>
    <dbReference type="NCBI Taxonomy" id="1188745"/>
    <lineage>
        <taxon>Bacteria</taxon>
        <taxon>Bacillati</taxon>
        <taxon>Actinomycetota</taxon>
        <taxon>Actinomycetes</taxon>
        <taxon>Streptosporangiales</taxon>
        <taxon>Streptosporangiaceae</taxon>
        <taxon>Nonomuraea</taxon>
    </lineage>
</organism>
<dbReference type="EMBL" id="JAMZEB010000002">
    <property type="protein sequence ID" value="MCP2364891.1"/>
    <property type="molecule type" value="Genomic_DNA"/>
</dbReference>
<accession>A0A9X2H027</accession>
<dbReference type="Proteomes" id="UP001139648">
    <property type="component" value="Unassembled WGS sequence"/>
</dbReference>
<feature type="domain" description="Major facilitator superfamily (MFS) profile" evidence="6">
    <location>
        <begin position="8"/>
        <end position="378"/>
    </location>
</feature>
<comment type="subcellular location">
    <subcellularLocation>
        <location evidence="1">Cell membrane</location>
        <topology evidence="1">Multi-pass membrane protein</topology>
    </subcellularLocation>
</comment>
<feature type="transmembrane region" description="Helical" evidence="5">
    <location>
        <begin position="12"/>
        <end position="30"/>
    </location>
</feature>
<dbReference type="CDD" id="cd17393">
    <property type="entry name" value="MFS_MosC_like"/>
    <property type="match status" value="1"/>
</dbReference>
<feature type="transmembrane region" description="Helical" evidence="5">
    <location>
        <begin position="137"/>
        <end position="158"/>
    </location>
</feature>
<dbReference type="InterPro" id="IPR020846">
    <property type="entry name" value="MFS_dom"/>
</dbReference>
<dbReference type="GO" id="GO:0005886">
    <property type="term" value="C:plasma membrane"/>
    <property type="evidence" value="ECO:0007669"/>
    <property type="project" value="UniProtKB-SubCell"/>
</dbReference>
<feature type="transmembrane region" description="Helical" evidence="5">
    <location>
        <begin position="325"/>
        <end position="348"/>
    </location>
</feature>
<protein>
    <submittedName>
        <fullName evidence="7">MFS family permease</fullName>
    </submittedName>
</protein>
<dbReference type="PANTHER" id="PTHR23514:SF13">
    <property type="entry name" value="INNER MEMBRANE PROTEIN YBJJ"/>
    <property type="match status" value="1"/>
</dbReference>
<feature type="transmembrane region" description="Helical" evidence="5">
    <location>
        <begin position="355"/>
        <end position="374"/>
    </location>
</feature>
<dbReference type="RefSeq" id="WP_253757769.1">
    <property type="nucleotide sequence ID" value="NZ_BAABKA010000087.1"/>
</dbReference>
<evidence type="ECO:0000256" key="4">
    <source>
        <dbReference type="ARBA" id="ARBA00023136"/>
    </source>
</evidence>
<evidence type="ECO:0000256" key="5">
    <source>
        <dbReference type="SAM" id="Phobius"/>
    </source>
</evidence>
<feature type="transmembrane region" description="Helical" evidence="5">
    <location>
        <begin position="42"/>
        <end position="62"/>
    </location>
</feature>
<feature type="transmembrane region" description="Helical" evidence="5">
    <location>
        <begin position="278"/>
        <end position="305"/>
    </location>
</feature>
<feature type="transmembrane region" description="Helical" evidence="5">
    <location>
        <begin position="203"/>
        <end position="225"/>
    </location>
</feature>
<evidence type="ECO:0000259" key="6">
    <source>
        <dbReference type="PROSITE" id="PS50850"/>
    </source>
</evidence>
<evidence type="ECO:0000313" key="8">
    <source>
        <dbReference type="Proteomes" id="UP001139648"/>
    </source>
</evidence>
<dbReference type="Gene3D" id="1.20.1250.20">
    <property type="entry name" value="MFS general substrate transporter like domains"/>
    <property type="match status" value="2"/>
</dbReference>
<dbReference type="InterPro" id="IPR051788">
    <property type="entry name" value="MFS_Transporter"/>
</dbReference>
<gene>
    <name evidence="7" type="ORF">HD597_011911</name>
</gene>
<reference evidence="7" key="1">
    <citation type="submission" date="2022-06" db="EMBL/GenBank/DDBJ databases">
        <title>Sequencing the genomes of 1000 actinobacteria strains.</title>
        <authorList>
            <person name="Klenk H.-P."/>
        </authorList>
    </citation>
    <scope>NUCLEOTIDE SEQUENCE</scope>
    <source>
        <strain evidence="7">DSM 46694</strain>
    </source>
</reference>
<keyword evidence="3 5" id="KW-1133">Transmembrane helix</keyword>
<feature type="transmembrane region" description="Helical" evidence="5">
    <location>
        <begin position="97"/>
        <end position="116"/>
    </location>
</feature>
<keyword evidence="4 5" id="KW-0472">Membrane</keyword>
<proteinExistence type="predicted"/>
<evidence type="ECO:0000256" key="3">
    <source>
        <dbReference type="ARBA" id="ARBA00022989"/>
    </source>
</evidence>
<evidence type="ECO:0000313" key="7">
    <source>
        <dbReference type="EMBL" id="MCP2364891.1"/>
    </source>
</evidence>
<dbReference type="InterPro" id="IPR011701">
    <property type="entry name" value="MFS"/>
</dbReference>
<dbReference type="SUPFAM" id="SSF103473">
    <property type="entry name" value="MFS general substrate transporter"/>
    <property type="match status" value="1"/>
</dbReference>
<dbReference type="PROSITE" id="PS50850">
    <property type="entry name" value="MFS"/>
    <property type="match status" value="1"/>
</dbReference>
<evidence type="ECO:0000256" key="2">
    <source>
        <dbReference type="ARBA" id="ARBA00022692"/>
    </source>
</evidence>
<comment type="caution">
    <text evidence="7">The sequence shown here is derived from an EMBL/GenBank/DDBJ whole genome shotgun (WGS) entry which is preliminary data.</text>
</comment>